<dbReference type="EMBL" id="JBANDC010000007">
    <property type="protein sequence ID" value="MEM4988089.1"/>
    <property type="molecule type" value="Genomic_DNA"/>
</dbReference>
<dbReference type="Proteomes" id="UP001495910">
    <property type="component" value="Unassembled WGS sequence"/>
</dbReference>
<dbReference type="PROSITE" id="PS51257">
    <property type="entry name" value="PROKAR_LIPOPROTEIN"/>
    <property type="match status" value="1"/>
</dbReference>
<keyword evidence="3" id="KW-1185">Reference proteome</keyword>
<feature type="signal peptide" evidence="1">
    <location>
        <begin position="1"/>
        <end position="25"/>
    </location>
</feature>
<evidence type="ECO:0000256" key="1">
    <source>
        <dbReference type="SAM" id="SignalP"/>
    </source>
</evidence>
<feature type="chain" id="PRO_5046238332" description="Secreted protein" evidence="1">
    <location>
        <begin position="26"/>
        <end position="177"/>
    </location>
</feature>
<evidence type="ECO:0008006" key="4">
    <source>
        <dbReference type="Google" id="ProtNLM"/>
    </source>
</evidence>
<sequence length="177" mass="19582">MKPMALASFFLFSAFGFSCSASVVAAEGGAGSNTSGTLSVEFGKPTHMQRLYYKKMYDKKPFRDAILFYYDNGLYKIISPGEDHYGSYVVEGSFDDSRYTVHYIAFPSADWNNTSAYHVLEFDNAAGQFTQRAIVPIDGKIPQQHGDFSVGENKVINPLAVNWESGKSLMPSLPSKN</sequence>
<protein>
    <recommendedName>
        <fullName evidence="4">Secreted protein</fullName>
    </recommendedName>
</protein>
<comment type="caution">
    <text evidence="2">The sequence shown here is derived from an EMBL/GenBank/DDBJ whole genome shotgun (WGS) entry which is preliminary data.</text>
</comment>
<proteinExistence type="predicted"/>
<gene>
    <name evidence="2" type="ORF">V8G57_11895</name>
</gene>
<accession>A0ABU9PVP5</accession>
<organism evidence="2 3">
    <name type="scientific">Collimonas rhizosphaerae</name>
    <dbReference type="NCBI Taxonomy" id="3126357"/>
    <lineage>
        <taxon>Bacteria</taxon>
        <taxon>Pseudomonadati</taxon>
        <taxon>Pseudomonadota</taxon>
        <taxon>Betaproteobacteria</taxon>
        <taxon>Burkholderiales</taxon>
        <taxon>Oxalobacteraceae</taxon>
        <taxon>Collimonas</taxon>
    </lineage>
</organism>
<dbReference type="RefSeq" id="WP_342829576.1">
    <property type="nucleotide sequence ID" value="NZ_JBANDC010000007.1"/>
</dbReference>
<reference evidence="2 3" key="1">
    <citation type="submission" date="2024-02" db="EMBL/GenBank/DDBJ databases">
        <title>Draft genome sequence of Collimonas sp. strain H4R21, an effective mineral-weathering bacterial strain isolated from the beech rhizosphere.</title>
        <authorList>
            <person name="Morin E."/>
            <person name="Uroz S."/>
            <person name="Leveau J.H.J."/>
            <person name="Kumar R."/>
            <person name="Rey M.W."/>
            <person name="Pham J."/>
        </authorList>
    </citation>
    <scope>NUCLEOTIDE SEQUENCE [LARGE SCALE GENOMIC DNA]</scope>
    <source>
        <strain evidence="2 3">H4R21</strain>
    </source>
</reference>
<name>A0ABU9PVP5_9BURK</name>
<evidence type="ECO:0000313" key="3">
    <source>
        <dbReference type="Proteomes" id="UP001495910"/>
    </source>
</evidence>
<evidence type="ECO:0000313" key="2">
    <source>
        <dbReference type="EMBL" id="MEM4988089.1"/>
    </source>
</evidence>
<keyword evidence="1" id="KW-0732">Signal</keyword>